<evidence type="ECO:0000256" key="2">
    <source>
        <dbReference type="RuleBase" id="RU004447"/>
    </source>
</evidence>
<evidence type="ECO:0000259" key="4">
    <source>
        <dbReference type="Pfam" id="PF05193"/>
    </source>
</evidence>
<protein>
    <submittedName>
        <fullName evidence="5">Peptidase M16 domain-containing protein</fullName>
    </submittedName>
</protein>
<dbReference type="InterPro" id="IPR011765">
    <property type="entry name" value="Pept_M16_N"/>
</dbReference>
<feature type="domain" description="Peptidase M16 N-terminal" evidence="3">
    <location>
        <begin position="23"/>
        <end position="137"/>
    </location>
</feature>
<dbReference type="Proteomes" id="UP000463983">
    <property type="component" value="Chromosome"/>
</dbReference>
<dbReference type="AlphaFoldDB" id="A0A857NBS2"/>
<dbReference type="InterPro" id="IPR001431">
    <property type="entry name" value="Pept_M16_Zn_BS"/>
</dbReference>
<dbReference type="PANTHER" id="PTHR11851">
    <property type="entry name" value="METALLOPROTEASE"/>
    <property type="match status" value="1"/>
</dbReference>
<dbReference type="GO" id="GO:0004222">
    <property type="term" value="F:metalloendopeptidase activity"/>
    <property type="evidence" value="ECO:0007669"/>
    <property type="project" value="InterPro"/>
</dbReference>
<dbReference type="Gene3D" id="3.30.830.10">
    <property type="entry name" value="Metalloenzyme, LuxS/M16 peptidase-like"/>
    <property type="match status" value="2"/>
</dbReference>
<accession>A0A857NBS2</accession>
<dbReference type="SUPFAM" id="SSF63411">
    <property type="entry name" value="LuxS/MPP-like metallohydrolase"/>
    <property type="match status" value="2"/>
</dbReference>
<dbReference type="Pfam" id="PF05193">
    <property type="entry name" value="Peptidase_M16_C"/>
    <property type="match status" value="1"/>
</dbReference>
<keyword evidence="6" id="KW-1185">Reference proteome</keyword>
<name>A0A857NBS2_9BACT</name>
<dbReference type="InterPro" id="IPR007863">
    <property type="entry name" value="Peptidase_M16_C"/>
</dbReference>
<comment type="similarity">
    <text evidence="1 2">Belongs to the peptidase M16 family.</text>
</comment>
<evidence type="ECO:0000259" key="3">
    <source>
        <dbReference type="Pfam" id="PF00675"/>
    </source>
</evidence>
<gene>
    <name evidence="5" type="ORF">MICH65_0819</name>
</gene>
<organism evidence="5 6">
    <name type="scientific">Candidatus Chazhemtobacterium aquaticus</name>
    <dbReference type="NCBI Taxonomy" id="2715735"/>
    <lineage>
        <taxon>Bacteria</taxon>
        <taxon>Candidatus Chazhemtobacteraceae</taxon>
        <taxon>Candidatus Chazhemtobacterium</taxon>
    </lineage>
</organism>
<evidence type="ECO:0000313" key="6">
    <source>
        <dbReference type="Proteomes" id="UP000463983"/>
    </source>
</evidence>
<evidence type="ECO:0000256" key="1">
    <source>
        <dbReference type="ARBA" id="ARBA00007261"/>
    </source>
</evidence>
<dbReference type="GO" id="GO:0046872">
    <property type="term" value="F:metal ion binding"/>
    <property type="evidence" value="ECO:0007669"/>
    <property type="project" value="InterPro"/>
</dbReference>
<dbReference type="GO" id="GO:0006508">
    <property type="term" value="P:proteolysis"/>
    <property type="evidence" value="ECO:0007669"/>
    <property type="project" value="InterPro"/>
</dbReference>
<reference evidence="6" key="1">
    <citation type="journal article" date="2020" name="Microorganisms">
        <title>Complete Genome of a Member of a New Bacterial Lineage in the Microgenomates Group Reveals an Unusual Nucleotide Composition Disparity Between Two Strands of DNA and Limited Metabolic Potential.</title>
        <authorList>
            <person name="Kadnikov V.V."/>
            <person name="Mardanov A.V."/>
            <person name="Beletsky A.V."/>
            <person name="Karnachuk O.V."/>
            <person name="Ravin N.V."/>
        </authorList>
    </citation>
    <scope>NUCLEOTIDE SEQUENCE [LARGE SCALE GENOMIC DNA]</scope>
</reference>
<dbReference type="InterPro" id="IPR050361">
    <property type="entry name" value="MPP/UQCRC_Complex"/>
</dbReference>
<dbReference type="RefSeq" id="WP_161932156.1">
    <property type="nucleotide sequence ID" value="NZ_CP047901.1"/>
</dbReference>
<evidence type="ECO:0000313" key="5">
    <source>
        <dbReference type="EMBL" id="QHO63800.1"/>
    </source>
</evidence>
<dbReference type="PANTHER" id="PTHR11851:SF49">
    <property type="entry name" value="MITOCHONDRIAL-PROCESSING PEPTIDASE SUBUNIT ALPHA"/>
    <property type="match status" value="1"/>
</dbReference>
<dbReference type="KEGG" id="caqa:MICH65_0819"/>
<dbReference type="Pfam" id="PF00675">
    <property type="entry name" value="Peptidase_M16"/>
    <property type="match status" value="1"/>
</dbReference>
<dbReference type="EMBL" id="CP047901">
    <property type="protein sequence ID" value="QHO63800.1"/>
    <property type="molecule type" value="Genomic_DNA"/>
</dbReference>
<dbReference type="InterPro" id="IPR011249">
    <property type="entry name" value="Metalloenz_LuxS/M16"/>
</dbReference>
<sequence length="427" mass="48052">MVFEQESVRLKSGLSLVKVPMQTGSVTIMALIKAGSKDEFGGKWGAAHFLEHFVFKGTRKFPKVNDVTKVIDGIGGKQNAFTWTDFTGYWVKVASSQFEKGLEVVSQLVSEPLLPGEELEKEKGTIVEEIKMIEDDYPKKTWRVFQGLLFPDSAIGRPVIGYEETVKAMKRDDLKAFLNRWYIPENMVVVVAGGLSQVENLDKQVEDSFAAIGEKRSVEVREDGPQVFTQDSPRVEVVNKQTEQAHIMMGLRSFGFEDERVYGLWVANQILGGNMSSRLWNEVREKRGLAYYVGSGFFAHERTGAFYARAGVKLSKAQEAVKVIREEMLKMADKKVSDEELIMGKEGVRGNFLLDLEDSQEVASFMAEDWAMRKGKTRRVNEVLKAIEKVSAGDIRRIMAEVVVANQFNLSVVGPFESKDKFVKVMD</sequence>
<proteinExistence type="inferred from homology"/>
<feature type="domain" description="Peptidase M16 C-terminal" evidence="4">
    <location>
        <begin position="169"/>
        <end position="345"/>
    </location>
</feature>
<dbReference type="PROSITE" id="PS00143">
    <property type="entry name" value="INSULINASE"/>
    <property type="match status" value="1"/>
</dbReference>